<accession>A0A316MDE4</accession>
<proteinExistence type="predicted"/>
<dbReference type="EMBL" id="QAMZ01000003">
    <property type="protein sequence ID" value="PWL55828.1"/>
    <property type="molecule type" value="Genomic_DNA"/>
</dbReference>
<evidence type="ECO:0000313" key="2">
    <source>
        <dbReference type="EMBL" id="PWL55828.1"/>
    </source>
</evidence>
<gene>
    <name evidence="2" type="ORF">DBY38_00615</name>
</gene>
<reference evidence="2 3" key="1">
    <citation type="submission" date="2018-03" db="EMBL/GenBank/DDBJ databases">
        <title>The uncultured portion of the human microbiome is neutrally assembled.</title>
        <authorList>
            <person name="Jeraldo P."/>
            <person name="Boardman L."/>
            <person name="White B.A."/>
            <person name="Nelson H."/>
            <person name="Goldenfeld N."/>
            <person name="Chia N."/>
        </authorList>
    </citation>
    <scope>NUCLEOTIDE SEQUENCE [LARGE SCALE GENOMIC DNA]</scope>
    <source>
        <strain evidence="2">CIM:MAG 903</strain>
    </source>
</reference>
<evidence type="ECO:0000313" key="3">
    <source>
        <dbReference type="Proteomes" id="UP000246114"/>
    </source>
</evidence>
<dbReference type="InterPro" id="IPR027417">
    <property type="entry name" value="P-loop_NTPase"/>
</dbReference>
<dbReference type="Gene3D" id="3.40.50.300">
    <property type="entry name" value="P-loop containing nucleotide triphosphate hydrolases"/>
    <property type="match status" value="1"/>
</dbReference>
<evidence type="ECO:0000259" key="1">
    <source>
        <dbReference type="Pfam" id="PF13614"/>
    </source>
</evidence>
<protein>
    <recommendedName>
        <fullName evidence="1">AAA domain-containing protein</fullName>
    </recommendedName>
</protein>
<name>A0A316MDE4_9CLOT</name>
<comment type="caution">
    <text evidence="2">The sequence shown here is derived from an EMBL/GenBank/DDBJ whole genome shotgun (WGS) entry which is preliminary data.</text>
</comment>
<sequence>MNNNKIIALWGNPDAGKTTVSIKLAKELSTKKKNVIVVFCDVLSPSIMTILPYAKEENKSLGSILSAPEITQEDILSKCITLEKNPYISLLGYSQGENIFTYASYSKERAVDFLILLRHLADYVIIDCSSVFAYDTLSAVALEMADNVVRLCSSNLKAISYFTSYLPLLADRRFNVDKHIKVLSKVKVKEPKDQIIEMYRGVKYELPYTEEIENQFLSASLFNQLKDKNSLEYENTIRALSNYLIDEKEYTRNSISKKNTVQTKSKIKGISLLKKAFVFGKGGTK</sequence>
<dbReference type="SUPFAM" id="SSF52540">
    <property type="entry name" value="P-loop containing nucleoside triphosphate hydrolases"/>
    <property type="match status" value="1"/>
</dbReference>
<dbReference type="Pfam" id="PF13614">
    <property type="entry name" value="AAA_31"/>
    <property type="match status" value="1"/>
</dbReference>
<feature type="domain" description="AAA" evidence="1">
    <location>
        <begin position="15"/>
        <end position="149"/>
    </location>
</feature>
<organism evidence="2 3">
    <name type="scientific">Clostridium cadaveris</name>
    <dbReference type="NCBI Taxonomy" id="1529"/>
    <lineage>
        <taxon>Bacteria</taxon>
        <taxon>Bacillati</taxon>
        <taxon>Bacillota</taxon>
        <taxon>Clostridia</taxon>
        <taxon>Eubacteriales</taxon>
        <taxon>Clostridiaceae</taxon>
        <taxon>Clostridium</taxon>
    </lineage>
</organism>
<dbReference type="InterPro" id="IPR025669">
    <property type="entry name" value="AAA_dom"/>
</dbReference>
<dbReference type="Proteomes" id="UP000246114">
    <property type="component" value="Unassembled WGS sequence"/>
</dbReference>
<dbReference type="AlphaFoldDB" id="A0A316MDE4"/>